<dbReference type="SUPFAM" id="SSF51556">
    <property type="entry name" value="Metallo-dependent hydrolases"/>
    <property type="match status" value="1"/>
</dbReference>
<dbReference type="GO" id="GO:0016831">
    <property type="term" value="F:carboxy-lyase activity"/>
    <property type="evidence" value="ECO:0007669"/>
    <property type="project" value="InterPro"/>
</dbReference>
<evidence type="ECO:0000256" key="2">
    <source>
        <dbReference type="SAM" id="SignalP"/>
    </source>
</evidence>
<sequence length="333" mass="37352">MKMDKIKSTLFLFCIACGLNAYSQSSAPAKPLPIIDVHVHTMKVNPAWSSPMCPWFLSDMPGADPNEPAPFFMNLDCSDPLQPARSDEEMQAAVLETMERLNMTIVAFSDAEILHRWYNAAPKGRIIPGIGISNANEMSVEAFRDSLSNGFYKVMGECAPQYQGISPSDLSLDEYFGIAEELGIPVGIHLGTGGNGMANLTQPKYRASLGNPFILEDLLARHPNLKVWIMHAGYPMIDELIALMGANAYVYCDISGFIWSYPLDEIHAYIKRIVQAGFGKRIMYGTDFMMWPKLFETSIGVIENAQYLSFNQKRDILFNNAVRFFRLDEDQFK</sequence>
<gene>
    <name evidence="4" type="ORF">N2K84_04970</name>
</gene>
<evidence type="ECO:0000259" key="3">
    <source>
        <dbReference type="Pfam" id="PF04909"/>
    </source>
</evidence>
<comment type="caution">
    <text evidence="4">The sequence shown here is derived from an EMBL/GenBank/DDBJ whole genome shotgun (WGS) entry which is preliminary data.</text>
</comment>
<reference evidence="4" key="1">
    <citation type="submission" date="2022-10" db="EMBL/GenBank/DDBJ databases">
        <title>Gaoshiqiia sediminis gen. nov., sp. nov., isolated from coastal sediment.</title>
        <authorList>
            <person name="Yu W.X."/>
            <person name="Mu D.S."/>
            <person name="Du J.Z."/>
            <person name="Liang Y.Q."/>
        </authorList>
    </citation>
    <scope>NUCLEOTIDE SEQUENCE</scope>
    <source>
        <strain evidence="4">A06</strain>
    </source>
</reference>
<keyword evidence="2" id="KW-0732">Signal</keyword>
<evidence type="ECO:0000313" key="4">
    <source>
        <dbReference type="EMBL" id="MCW0482072.1"/>
    </source>
</evidence>
<feature type="domain" description="Amidohydrolase-related" evidence="3">
    <location>
        <begin position="35"/>
        <end position="327"/>
    </location>
</feature>
<evidence type="ECO:0000256" key="1">
    <source>
        <dbReference type="ARBA" id="ARBA00023239"/>
    </source>
</evidence>
<feature type="chain" id="PRO_5041268036" evidence="2">
    <location>
        <begin position="24"/>
        <end position="333"/>
    </location>
</feature>
<dbReference type="AlphaFoldDB" id="A0AA42C958"/>
<accession>A0AA42C958</accession>
<dbReference type="Gene3D" id="3.20.20.140">
    <property type="entry name" value="Metal-dependent hydrolases"/>
    <property type="match status" value="1"/>
</dbReference>
<keyword evidence="1" id="KW-0456">Lyase</keyword>
<dbReference type="InterPro" id="IPR032466">
    <property type="entry name" value="Metal_Hydrolase"/>
</dbReference>
<dbReference type="PANTHER" id="PTHR21240">
    <property type="entry name" value="2-AMINO-3-CARBOXYLMUCONATE-6-SEMIALDEHYDE DECARBOXYLASE"/>
    <property type="match status" value="1"/>
</dbReference>
<proteinExistence type="predicted"/>
<dbReference type="GO" id="GO:0016787">
    <property type="term" value="F:hydrolase activity"/>
    <property type="evidence" value="ECO:0007669"/>
    <property type="project" value="InterPro"/>
</dbReference>
<keyword evidence="5" id="KW-1185">Reference proteome</keyword>
<name>A0AA42C958_9BACT</name>
<dbReference type="InterPro" id="IPR032465">
    <property type="entry name" value="ACMSD"/>
</dbReference>
<feature type="signal peptide" evidence="2">
    <location>
        <begin position="1"/>
        <end position="23"/>
    </location>
</feature>
<dbReference type="Pfam" id="PF04909">
    <property type="entry name" value="Amidohydro_2"/>
    <property type="match status" value="1"/>
</dbReference>
<dbReference type="InterPro" id="IPR006680">
    <property type="entry name" value="Amidohydro-rel"/>
</dbReference>
<evidence type="ECO:0000313" key="5">
    <source>
        <dbReference type="Proteomes" id="UP001163821"/>
    </source>
</evidence>
<dbReference type="CDD" id="cd01292">
    <property type="entry name" value="metallo-dependent_hydrolases"/>
    <property type="match status" value="1"/>
</dbReference>
<dbReference type="EMBL" id="JAPAAF010000004">
    <property type="protein sequence ID" value="MCW0482072.1"/>
    <property type="molecule type" value="Genomic_DNA"/>
</dbReference>
<dbReference type="Proteomes" id="UP001163821">
    <property type="component" value="Unassembled WGS sequence"/>
</dbReference>
<protein>
    <submittedName>
        <fullName evidence="4">Amidohydrolase</fullName>
    </submittedName>
</protein>
<organism evidence="4 5">
    <name type="scientific">Gaoshiqia sediminis</name>
    <dbReference type="NCBI Taxonomy" id="2986998"/>
    <lineage>
        <taxon>Bacteria</taxon>
        <taxon>Pseudomonadati</taxon>
        <taxon>Bacteroidota</taxon>
        <taxon>Bacteroidia</taxon>
        <taxon>Marinilabiliales</taxon>
        <taxon>Prolixibacteraceae</taxon>
        <taxon>Gaoshiqia</taxon>
    </lineage>
</organism>